<dbReference type="GO" id="GO:0006419">
    <property type="term" value="P:alanyl-tRNA aminoacylation"/>
    <property type="evidence" value="ECO:0007669"/>
    <property type="project" value="InterPro"/>
</dbReference>
<protein>
    <submittedName>
        <fullName evidence="12">Threonyl/alanyl tRNA synthetase SAD</fullName>
    </submittedName>
</protein>
<dbReference type="PANTHER" id="PTHR11777">
    <property type="entry name" value="ALANYL-TRNA SYNTHETASE"/>
    <property type="match status" value="1"/>
</dbReference>
<dbReference type="Pfam" id="PF07973">
    <property type="entry name" value="tRNA_SAD"/>
    <property type="match status" value="1"/>
</dbReference>
<accession>M0NGG0</accession>
<reference evidence="12 13" key="1">
    <citation type="journal article" date="2014" name="PLoS Genet.">
        <title>Phylogenetically driven sequencing of extremely halophilic archaea reveals strategies for static and dynamic osmo-response.</title>
        <authorList>
            <person name="Becker E.A."/>
            <person name="Seitzer P.M."/>
            <person name="Tritt A."/>
            <person name="Larsen D."/>
            <person name="Krusor M."/>
            <person name="Yao A.I."/>
            <person name="Wu D."/>
            <person name="Madern D."/>
            <person name="Eisen J.A."/>
            <person name="Darling A.E."/>
            <person name="Facciotti M.T."/>
        </authorList>
    </citation>
    <scope>NUCLEOTIDE SEQUENCE [LARGE SCALE GENOMIC DNA]</scope>
    <source>
        <strain evidence="12 13">DSM 21995</strain>
    </source>
</reference>
<dbReference type="SUPFAM" id="SSF50447">
    <property type="entry name" value="Translation proteins"/>
    <property type="match status" value="1"/>
</dbReference>
<dbReference type="Gene3D" id="3.30.980.10">
    <property type="entry name" value="Threonyl-trna Synthetase, Chain A, domain 2"/>
    <property type="match status" value="1"/>
</dbReference>
<dbReference type="InterPro" id="IPR009000">
    <property type="entry name" value="Transl_B-barrel_sf"/>
</dbReference>
<dbReference type="InterPro" id="IPR018165">
    <property type="entry name" value="Ala-tRNA-synth_IIc_core"/>
</dbReference>
<dbReference type="STRING" id="1227482.C469_14983"/>
<dbReference type="EMBL" id="AOJG01000041">
    <property type="protein sequence ID" value="EMA57047.1"/>
    <property type="molecule type" value="Genomic_DNA"/>
</dbReference>
<feature type="domain" description="Alanyl-transfer RNA synthetases family profile" evidence="11">
    <location>
        <begin position="1"/>
        <end position="267"/>
    </location>
</feature>
<comment type="caution">
    <text evidence="12">The sequence shown here is derived from an EMBL/GenBank/DDBJ whole genome shotgun (WGS) entry which is preliminary data.</text>
</comment>
<proteinExistence type="inferred from homology"/>
<keyword evidence="8" id="KW-0648">Protein biosynthesis</keyword>
<keyword evidence="10" id="KW-0175">Coiled coil</keyword>
<dbReference type="PROSITE" id="PS50860">
    <property type="entry name" value="AA_TRNA_LIGASE_II_ALA"/>
    <property type="match status" value="1"/>
</dbReference>
<keyword evidence="5" id="KW-0862">Zinc</keyword>
<evidence type="ECO:0000256" key="5">
    <source>
        <dbReference type="ARBA" id="ARBA00022833"/>
    </source>
</evidence>
<dbReference type="GO" id="GO:0005524">
    <property type="term" value="F:ATP binding"/>
    <property type="evidence" value="ECO:0007669"/>
    <property type="project" value="UniProtKB-KW"/>
</dbReference>
<dbReference type="InterPro" id="IPR018163">
    <property type="entry name" value="Thr/Ala-tRNA-synth_IIc_edit"/>
</dbReference>
<evidence type="ECO:0000256" key="7">
    <source>
        <dbReference type="ARBA" id="ARBA00022884"/>
    </source>
</evidence>
<dbReference type="Gene3D" id="3.10.310.40">
    <property type="match status" value="1"/>
</dbReference>
<dbReference type="Proteomes" id="UP000011650">
    <property type="component" value="Unassembled WGS sequence"/>
</dbReference>
<dbReference type="Pfam" id="PF01411">
    <property type="entry name" value="tRNA-synt_2c"/>
    <property type="match status" value="1"/>
</dbReference>
<dbReference type="PATRIC" id="fig|1227482.3.peg.3024"/>
<evidence type="ECO:0000313" key="13">
    <source>
        <dbReference type="Proteomes" id="UP000011650"/>
    </source>
</evidence>
<evidence type="ECO:0000256" key="3">
    <source>
        <dbReference type="ARBA" id="ARBA00022598"/>
    </source>
</evidence>
<evidence type="ECO:0000256" key="9">
    <source>
        <dbReference type="ARBA" id="ARBA00023146"/>
    </source>
</evidence>
<dbReference type="PANTHER" id="PTHR11777:SF9">
    <property type="entry name" value="ALANINE--TRNA LIGASE, CYTOPLASMIC"/>
    <property type="match status" value="1"/>
</dbReference>
<keyword evidence="3" id="KW-0436">Ligase</keyword>
<keyword evidence="13" id="KW-1185">Reference proteome</keyword>
<sequence>MTASRAPAEPAVREFEATVESVDGREVVLDETYFYAESGGQPADRGTVDGTLVEDVIERDGRVVHVLDEGAGALPEAGETVTAIVDDAFRTYCTRAHTASHVLYGAARRTCEDLGYAGFDISETKVRVDLTTAEPLDDADLVELERLANRAVWDSLPVSWETLPDDEARALDGIAFNTKTEEGAMSGSEAVRVVTVGERGGEGDEGRDGTRGGRDAPTWDVAACGGTHVRNTSEIGPVSVLDRSNPGEGVTRVEFAVGPTAIDHEAAVHAAALDAATSLDARIGDLPDAVARLRERADQLEADLQAATADLLAARLREFPTIEADADGATWAVGTVDDADPNDLREPAQRVLAAAGSPDAIAAVGTGDAPFVVAAVAEEAVGKSNDDTAPDAGAVVGAVTDEFGGGGGGGPTFAQGGGLDADPEAVVAWLRDR</sequence>
<keyword evidence="7" id="KW-0694">RNA-binding</keyword>
<evidence type="ECO:0000256" key="4">
    <source>
        <dbReference type="ARBA" id="ARBA00022741"/>
    </source>
</evidence>
<keyword evidence="9 12" id="KW-0030">Aminoacyl-tRNA synthetase</keyword>
<name>M0NGG0_9EURY</name>
<dbReference type="GO" id="GO:0000049">
    <property type="term" value="F:tRNA binding"/>
    <property type="evidence" value="ECO:0007669"/>
    <property type="project" value="UniProtKB-KW"/>
</dbReference>
<comment type="similarity">
    <text evidence="1">Belongs to the class-II aminoacyl-tRNA synthetase family.</text>
</comment>
<keyword evidence="6" id="KW-0067">ATP-binding</keyword>
<dbReference type="RefSeq" id="WP_008008028.1">
    <property type="nucleotide sequence ID" value="NZ_AOJG01000041.1"/>
</dbReference>
<evidence type="ECO:0000256" key="10">
    <source>
        <dbReference type="SAM" id="Coils"/>
    </source>
</evidence>
<dbReference type="InterPro" id="IPR050058">
    <property type="entry name" value="Ala-tRNA_ligase"/>
</dbReference>
<dbReference type="InterPro" id="IPR018164">
    <property type="entry name" value="Ala-tRNA-synth_IIc_N"/>
</dbReference>
<dbReference type="OrthoDB" id="11392at2157"/>
<dbReference type="GO" id="GO:0004813">
    <property type="term" value="F:alanine-tRNA ligase activity"/>
    <property type="evidence" value="ECO:0007669"/>
    <property type="project" value="InterPro"/>
</dbReference>
<evidence type="ECO:0000256" key="8">
    <source>
        <dbReference type="ARBA" id="ARBA00022917"/>
    </source>
</evidence>
<dbReference type="InterPro" id="IPR012947">
    <property type="entry name" value="tRNA_SAD"/>
</dbReference>
<keyword evidence="4" id="KW-0547">Nucleotide-binding</keyword>
<feature type="coiled-coil region" evidence="10">
    <location>
        <begin position="290"/>
        <end position="317"/>
    </location>
</feature>
<keyword evidence="2" id="KW-0820">tRNA-binding</keyword>
<dbReference type="SUPFAM" id="SSF55186">
    <property type="entry name" value="ThrRS/AlaRS common domain"/>
    <property type="match status" value="1"/>
</dbReference>
<dbReference type="SMART" id="SM00863">
    <property type="entry name" value="tRNA_SAD"/>
    <property type="match status" value="1"/>
</dbReference>
<evidence type="ECO:0000259" key="11">
    <source>
        <dbReference type="PROSITE" id="PS50860"/>
    </source>
</evidence>
<gene>
    <name evidence="12" type="ORF">C469_14983</name>
</gene>
<evidence type="ECO:0000256" key="1">
    <source>
        <dbReference type="ARBA" id="ARBA00008226"/>
    </source>
</evidence>
<organism evidence="12 13">
    <name type="scientific">Halorubrum lipolyticum DSM 21995</name>
    <dbReference type="NCBI Taxonomy" id="1227482"/>
    <lineage>
        <taxon>Archaea</taxon>
        <taxon>Methanobacteriati</taxon>
        <taxon>Methanobacteriota</taxon>
        <taxon>Stenosarchaea group</taxon>
        <taxon>Halobacteria</taxon>
        <taxon>Halobacteriales</taxon>
        <taxon>Haloferacaceae</taxon>
        <taxon>Halorubrum</taxon>
    </lineage>
</organism>
<evidence type="ECO:0000256" key="2">
    <source>
        <dbReference type="ARBA" id="ARBA00022555"/>
    </source>
</evidence>
<evidence type="ECO:0000313" key="12">
    <source>
        <dbReference type="EMBL" id="EMA57047.1"/>
    </source>
</evidence>
<dbReference type="GO" id="GO:0002161">
    <property type="term" value="F:aminoacyl-tRNA deacylase activity"/>
    <property type="evidence" value="ECO:0007669"/>
    <property type="project" value="TreeGrafter"/>
</dbReference>
<evidence type="ECO:0000256" key="6">
    <source>
        <dbReference type="ARBA" id="ARBA00022840"/>
    </source>
</evidence>
<dbReference type="Gene3D" id="2.40.30.130">
    <property type="match status" value="1"/>
</dbReference>
<dbReference type="AlphaFoldDB" id="M0NGG0"/>